<organism evidence="1 2">
    <name type="scientific">Mycolicibacterium brumae</name>
    <dbReference type="NCBI Taxonomy" id="85968"/>
    <lineage>
        <taxon>Bacteria</taxon>
        <taxon>Bacillati</taxon>
        <taxon>Actinomycetota</taxon>
        <taxon>Actinomycetes</taxon>
        <taxon>Mycobacteriales</taxon>
        <taxon>Mycobacteriaceae</taxon>
        <taxon>Mycolicibacterium</taxon>
    </lineage>
</organism>
<evidence type="ECO:0008006" key="3">
    <source>
        <dbReference type="Google" id="ProtNLM"/>
    </source>
</evidence>
<sequence length="621" mass="67670">MNTPRVDRLVLYKHGVALVGRSGPLDGDFELTLRRDDMKDVLKSLTVDIVDGQASVGAISFDSPADPREELAGRNLLLASGDALRGLLDALRGRVVEVRGPDDEPRRGEVIGVDDSGRDRRVLVLRTESGALSLVDLTTARGLELAEEPSRQDLDYLVEKSRAVTAGPNCQLRVQVRGSAELARVYYLVPAPMWRVSYRLVRDGDRLSLAAMGIVHNPLDEDLDDVELTLTTGQPVSFDIDLYQARQVRRTVVQERDRVADDIAMMGAPEAGAALSRSAPAGAAMAAYAEAALDVETADRGEHFEYRMAAPVSLARGSAAMVPLTIAEVEGARRELVWSDGADPAPQITLSFVNSTPVVLEEGPAVIYEDGGYAGEAMLGFTARGANIRLTFAKDLAARCSRDSTTRTVAARVQLAEEAVVEEQRRERLHTLRVDNDHDEPVTVVFEFYAHSEHRVSAVENAIELAPRDQHIRRFEVAAAAHTATAATVLETWSDYTHIEYRNLSHGRLEDWLAGRSLDAKTIGALAGVLDSWEQARRLNARGEQLRQERDEVFTAQTRISEQLEVLGTDGPEGELRARQVGELQRRNAQVAAIEAGIAEVRAESAAALRSATDALAALIG</sequence>
<dbReference type="EMBL" id="PDCN02000011">
    <property type="protein sequence ID" value="PIB75227.1"/>
    <property type="molecule type" value="Genomic_DNA"/>
</dbReference>
<evidence type="ECO:0000313" key="1">
    <source>
        <dbReference type="EMBL" id="PIB75227.1"/>
    </source>
</evidence>
<keyword evidence="2" id="KW-1185">Reference proteome</keyword>
<dbReference type="STRING" id="85968.GCA_900073015_02654"/>
<dbReference type="OrthoDB" id="9777444at2"/>
<dbReference type="AlphaFoldDB" id="A0A2G5PAE0"/>
<comment type="caution">
    <text evidence="1">The sequence shown here is derived from an EMBL/GenBank/DDBJ whole genome shotgun (WGS) entry which is preliminary data.</text>
</comment>
<evidence type="ECO:0000313" key="2">
    <source>
        <dbReference type="Proteomes" id="UP000230551"/>
    </source>
</evidence>
<name>A0A2G5PAE0_9MYCO</name>
<accession>A0A2G5PAE0</accession>
<dbReference type="RefSeq" id="WP_090589820.1">
    <property type="nucleotide sequence ID" value="NZ_CP104302.1"/>
</dbReference>
<proteinExistence type="predicted"/>
<dbReference type="Proteomes" id="UP000230551">
    <property type="component" value="Unassembled WGS sequence"/>
</dbReference>
<gene>
    <name evidence="1" type="ORF">CQY22_010210</name>
</gene>
<reference evidence="1 2" key="1">
    <citation type="journal article" date="2017" name="Infect. Genet. Evol.">
        <title>The new phylogeny of the genus Mycobacterium: The old and the news.</title>
        <authorList>
            <person name="Tortoli E."/>
            <person name="Fedrizzi T."/>
            <person name="Meehan C.J."/>
            <person name="Trovato A."/>
            <person name="Grottola A."/>
            <person name="Giacobazzi E."/>
            <person name="Serpini G.F."/>
            <person name="Tagliazucchi S."/>
            <person name="Fabio A."/>
            <person name="Bettua C."/>
            <person name="Bertorelli R."/>
            <person name="Frascaro F."/>
            <person name="De Sanctis V."/>
            <person name="Pecorari M."/>
            <person name="Jousson O."/>
            <person name="Segata N."/>
            <person name="Cirillo D.M."/>
        </authorList>
    </citation>
    <scope>NUCLEOTIDE SEQUENCE [LARGE SCALE GENOMIC DNA]</scope>
    <source>
        <strain evidence="1 2">CIP1034565</strain>
    </source>
</reference>
<protein>
    <recommendedName>
        <fullName evidence="3">DUF4139 domain-containing protein</fullName>
    </recommendedName>
</protein>